<accession>A0A4R5MFR8</accession>
<dbReference type="EMBL" id="SMRP01000001">
    <property type="protein sequence ID" value="TDG26131.1"/>
    <property type="molecule type" value="Genomic_DNA"/>
</dbReference>
<sequence>MVLKLDSRLKAQFEHDAWQRDEVSDTDIHYSRLSGMAPCDVDVLCDFTREEALLLVIRCPKRPARYFQGKAEPKPLHIKDKSDPSTGIVTTATGAQYVSDYDLMCVWRFLGGRDYEKVFFSAPDQRLPKILTPEAQSLLDKVQWRLQAEFQHGAQDDYLSPKNPGVQMKTELGHLIDRFMVFNIGNPEYVCNGAELKQVYDSLLGKSAWPYDEGGRHHAART</sequence>
<gene>
    <name evidence="1" type="ORF">EYW47_01875</name>
</gene>
<protein>
    <submittedName>
        <fullName evidence="1">Uncharacterized protein</fullName>
    </submittedName>
</protein>
<evidence type="ECO:0000313" key="1">
    <source>
        <dbReference type="EMBL" id="TDG26131.1"/>
    </source>
</evidence>
<evidence type="ECO:0000313" key="2">
    <source>
        <dbReference type="Proteomes" id="UP000295722"/>
    </source>
</evidence>
<organism evidence="1 2">
    <name type="scientific">Paraburkholderia silviterrae</name>
    <dbReference type="NCBI Taxonomy" id="2528715"/>
    <lineage>
        <taxon>Bacteria</taxon>
        <taxon>Pseudomonadati</taxon>
        <taxon>Pseudomonadota</taxon>
        <taxon>Betaproteobacteria</taxon>
        <taxon>Burkholderiales</taxon>
        <taxon>Burkholderiaceae</taxon>
        <taxon>Paraburkholderia</taxon>
    </lineage>
</organism>
<proteinExistence type="predicted"/>
<keyword evidence="2" id="KW-1185">Reference proteome</keyword>
<comment type="caution">
    <text evidence="1">The sequence shown here is derived from an EMBL/GenBank/DDBJ whole genome shotgun (WGS) entry which is preliminary data.</text>
</comment>
<dbReference type="AlphaFoldDB" id="A0A4R5MFR8"/>
<name>A0A4R5MFR8_9BURK</name>
<reference evidence="1 2" key="1">
    <citation type="submission" date="2019-03" db="EMBL/GenBank/DDBJ databases">
        <title>Paraburkholderia sp. 4M-K11, isolated from subtropical forest soil.</title>
        <authorList>
            <person name="Gao Z.-H."/>
            <person name="Qiu L.-H."/>
        </authorList>
    </citation>
    <scope>NUCLEOTIDE SEQUENCE [LARGE SCALE GENOMIC DNA]</scope>
    <source>
        <strain evidence="1 2">4M-K11</strain>
    </source>
</reference>
<dbReference type="Proteomes" id="UP000295722">
    <property type="component" value="Unassembled WGS sequence"/>
</dbReference>
<dbReference type="RefSeq" id="WP_133193184.1">
    <property type="nucleotide sequence ID" value="NZ_JBHUCW010000001.1"/>
</dbReference>
<dbReference type="OrthoDB" id="9182244at2"/>